<name>A0A3B0V8D0_9ZZZZ</name>
<feature type="domain" description="RecX third three-helical" evidence="6">
    <location>
        <begin position="112"/>
        <end position="153"/>
    </location>
</feature>
<protein>
    <recommendedName>
        <fullName evidence="3">Regulatory protein RecX</fullName>
    </recommendedName>
</protein>
<comment type="similarity">
    <text evidence="2">Belongs to the RecX family.</text>
</comment>
<dbReference type="InterPro" id="IPR036388">
    <property type="entry name" value="WH-like_DNA-bd_sf"/>
</dbReference>
<evidence type="ECO:0000256" key="2">
    <source>
        <dbReference type="ARBA" id="ARBA00009695"/>
    </source>
</evidence>
<dbReference type="GO" id="GO:0006282">
    <property type="term" value="P:regulation of DNA repair"/>
    <property type="evidence" value="ECO:0007669"/>
    <property type="project" value="InterPro"/>
</dbReference>
<dbReference type="PANTHER" id="PTHR33602:SF1">
    <property type="entry name" value="REGULATORY PROTEIN RECX FAMILY PROTEIN"/>
    <property type="match status" value="1"/>
</dbReference>
<comment type="subcellular location">
    <subcellularLocation>
        <location evidence="1">Cytoplasm</location>
    </subcellularLocation>
</comment>
<evidence type="ECO:0000259" key="6">
    <source>
        <dbReference type="Pfam" id="PF21981"/>
    </source>
</evidence>
<dbReference type="InterPro" id="IPR053924">
    <property type="entry name" value="RecX_HTH_2nd"/>
</dbReference>
<evidence type="ECO:0000256" key="1">
    <source>
        <dbReference type="ARBA" id="ARBA00004496"/>
    </source>
</evidence>
<feature type="domain" description="RecX first three-helical" evidence="7">
    <location>
        <begin position="16"/>
        <end position="55"/>
    </location>
</feature>
<reference evidence="8" key="1">
    <citation type="submission" date="2018-06" db="EMBL/GenBank/DDBJ databases">
        <authorList>
            <person name="Zhirakovskaya E."/>
        </authorList>
    </citation>
    <scope>NUCLEOTIDE SEQUENCE</scope>
</reference>
<evidence type="ECO:0000256" key="4">
    <source>
        <dbReference type="ARBA" id="ARBA00022490"/>
    </source>
</evidence>
<evidence type="ECO:0000259" key="5">
    <source>
        <dbReference type="Pfam" id="PF02631"/>
    </source>
</evidence>
<dbReference type="AlphaFoldDB" id="A0A3B0V8D0"/>
<dbReference type="Pfam" id="PF21981">
    <property type="entry name" value="RecX_HTH3"/>
    <property type="match status" value="1"/>
</dbReference>
<sequence length="155" mass="18111">MANKKGYTLRSDLEKARASALACLSMREHSNQELQEKLTRKGYESASIEMVLAECLSYNYLNDKRFAEIYWRTRSNKGFGPNKISQELKQKGISAELIDSAFKQDELDFAKTIQNVYVKKFKGKEILDFKDKAKRQNYLYRRGFGMDLIKTVIWE</sequence>
<accession>A0A3B0V8D0</accession>
<gene>
    <name evidence="8" type="ORF">MNBD_GAMMA01-1813</name>
</gene>
<dbReference type="InterPro" id="IPR003783">
    <property type="entry name" value="Regulatory_RecX"/>
</dbReference>
<dbReference type="EMBL" id="UOEW01000159">
    <property type="protein sequence ID" value="VAW37110.1"/>
    <property type="molecule type" value="Genomic_DNA"/>
</dbReference>
<dbReference type="Pfam" id="PF02631">
    <property type="entry name" value="RecX_HTH2"/>
    <property type="match status" value="1"/>
</dbReference>
<organism evidence="8">
    <name type="scientific">hydrothermal vent metagenome</name>
    <dbReference type="NCBI Taxonomy" id="652676"/>
    <lineage>
        <taxon>unclassified sequences</taxon>
        <taxon>metagenomes</taxon>
        <taxon>ecological metagenomes</taxon>
    </lineage>
</organism>
<dbReference type="InterPro" id="IPR053926">
    <property type="entry name" value="RecX_HTH_1st"/>
</dbReference>
<keyword evidence="4" id="KW-0963">Cytoplasm</keyword>
<evidence type="ECO:0000259" key="7">
    <source>
        <dbReference type="Pfam" id="PF21982"/>
    </source>
</evidence>
<proteinExistence type="inferred from homology"/>
<evidence type="ECO:0000256" key="3">
    <source>
        <dbReference type="ARBA" id="ARBA00018111"/>
    </source>
</evidence>
<dbReference type="GO" id="GO:0005737">
    <property type="term" value="C:cytoplasm"/>
    <property type="evidence" value="ECO:0007669"/>
    <property type="project" value="UniProtKB-SubCell"/>
</dbReference>
<dbReference type="InterPro" id="IPR053925">
    <property type="entry name" value="RecX_HTH_3rd"/>
</dbReference>
<dbReference type="Gene3D" id="1.10.10.10">
    <property type="entry name" value="Winged helix-like DNA-binding domain superfamily/Winged helix DNA-binding domain"/>
    <property type="match status" value="3"/>
</dbReference>
<evidence type="ECO:0000313" key="8">
    <source>
        <dbReference type="EMBL" id="VAW37110.1"/>
    </source>
</evidence>
<feature type="domain" description="RecX second three-helical" evidence="5">
    <location>
        <begin position="62"/>
        <end position="101"/>
    </location>
</feature>
<dbReference type="PANTHER" id="PTHR33602">
    <property type="entry name" value="REGULATORY PROTEIN RECX FAMILY PROTEIN"/>
    <property type="match status" value="1"/>
</dbReference>
<dbReference type="Pfam" id="PF21982">
    <property type="entry name" value="RecX_HTH1"/>
    <property type="match status" value="1"/>
</dbReference>
<dbReference type="HAMAP" id="MF_01114">
    <property type="entry name" value="RecX"/>
    <property type="match status" value="1"/>
</dbReference>